<keyword evidence="2" id="KW-0472">Membrane</keyword>
<accession>A0A2W1I4P3</accession>
<sequence length="80" mass="9418">MNLIIFFATIDVLTFMALGILFSMKLRETRRIKEIEKEIEKFEARRKIYLAILEDDEDALLAIMKNDKELLLDVINELSV</sequence>
<protein>
    <submittedName>
        <fullName evidence="3">Uncharacterized protein</fullName>
    </submittedName>
</protein>
<proteinExistence type="predicted"/>
<evidence type="ECO:0000313" key="8">
    <source>
        <dbReference type="Proteomes" id="UP000439678"/>
    </source>
</evidence>
<organism evidence="3 8">
    <name type="scientific">Streptococcus salivarius</name>
    <dbReference type="NCBI Taxonomy" id="1304"/>
    <lineage>
        <taxon>Bacteria</taxon>
        <taxon>Bacillati</taxon>
        <taxon>Bacillota</taxon>
        <taxon>Bacilli</taxon>
        <taxon>Lactobacillales</taxon>
        <taxon>Streptococcaceae</taxon>
        <taxon>Streptococcus</taxon>
    </lineage>
</organism>
<evidence type="ECO:0000256" key="1">
    <source>
        <dbReference type="SAM" id="Coils"/>
    </source>
</evidence>
<dbReference type="Proteomes" id="UP000273998">
    <property type="component" value="Unassembled WGS sequence"/>
</dbReference>
<dbReference type="EMBL" id="RJNF01000032">
    <property type="protein sequence ID" value="RSI54544.1"/>
    <property type="molecule type" value="Genomic_DNA"/>
</dbReference>
<dbReference type="Proteomes" id="UP000248776">
    <property type="component" value="Unassembled WGS sequence"/>
</dbReference>
<name>A0A2W1I4P3_STRSL</name>
<comment type="caution">
    <text evidence="3">The sequence shown here is derived from an EMBL/GenBank/DDBJ whole genome shotgun (WGS) entry which is preliminary data.</text>
</comment>
<evidence type="ECO:0000313" key="3">
    <source>
        <dbReference type="EMBL" id="MTR28261.1"/>
    </source>
</evidence>
<evidence type="ECO:0000256" key="2">
    <source>
        <dbReference type="SAM" id="Phobius"/>
    </source>
</evidence>
<dbReference type="EMBL" id="WMYO01000007">
    <property type="protein sequence ID" value="MTR28261.1"/>
    <property type="molecule type" value="Genomic_DNA"/>
</dbReference>
<reference evidence="4 6" key="1">
    <citation type="submission" date="2017-08" db="EMBL/GenBank/DDBJ databases">
        <title>Streptococcus salivarius strain HS0302 Genome.</title>
        <authorList>
            <person name="Smith J."/>
            <person name="Deng P."/>
            <person name="Geng M."/>
        </authorList>
    </citation>
    <scope>NUCLEOTIDE SEQUENCE [LARGE SCALE GENOMIC DNA]</scope>
    <source>
        <strain evidence="4 6">HS0302</strain>
    </source>
</reference>
<keyword evidence="2" id="KW-1133">Transmembrane helix</keyword>
<evidence type="ECO:0000313" key="5">
    <source>
        <dbReference type="EMBL" id="RSI54544.1"/>
    </source>
</evidence>
<reference evidence="5 7" key="2">
    <citation type="submission" date="2018-11" db="EMBL/GenBank/DDBJ databases">
        <title>Species Designations Belie Phenotypic and Genotypic Heterogeneity in Oral Streptococci.</title>
        <authorList>
            <person name="Velsko I."/>
        </authorList>
    </citation>
    <scope>NUCLEOTIDE SEQUENCE [LARGE SCALE GENOMIC DNA]</scope>
    <source>
        <strain evidence="5 7">BCC42</strain>
    </source>
</reference>
<dbReference type="AlphaFoldDB" id="A0A2W1I4P3"/>
<feature type="transmembrane region" description="Helical" evidence="2">
    <location>
        <begin position="6"/>
        <end position="24"/>
    </location>
</feature>
<feature type="coiled-coil region" evidence="1">
    <location>
        <begin position="25"/>
        <end position="52"/>
    </location>
</feature>
<evidence type="ECO:0000313" key="7">
    <source>
        <dbReference type="Proteomes" id="UP000273998"/>
    </source>
</evidence>
<keyword evidence="2" id="KW-0812">Transmembrane</keyword>
<dbReference type="EMBL" id="NSIW01000019">
    <property type="protein sequence ID" value="PZD55598.1"/>
    <property type="molecule type" value="Genomic_DNA"/>
</dbReference>
<keyword evidence="1" id="KW-0175">Coiled coil</keyword>
<evidence type="ECO:0000313" key="4">
    <source>
        <dbReference type="EMBL" id="PZD55598.1"/>
    </source>
</evidence>
<reference evidence="3 8" key="3">
    <citation type="journal article" date="2019" name="Nat. Med.">
        <title>A library of human gut bacterial isolates paired with longitudinal multiomics data enables mechanistic microbiome research.</title>
        <authorList>
            <person name="Poyet M."/>
            <person name="Groussin M."/>
            <person name="Gibbons S.M."/>
            <person name="Avila-Pacheco J."/>
            <person name="Jiang X."/>
            <person name="Kearney S.M."/>
            <person name="Perrotta A.R."/>
            <person name="Berdy B."/>
            <person name="Zhao S."/>
            <person name="Lieberman T.D."/>
            <person name="Swanson P.K."/>
            <person name="Smith M."/>
            <person name="Roesemann S."/>
            <person name="Alexander J.E."/>
            <person name="Rich S.A."/>
            <person name="Livny J."/>
            <person name="Vlamakis H."/>
            <person name="Clish C."/>
            <person name="Bullock K."/>
            <person name="Deik A."/>
            <person name="Scott J."/>
            <person name="Pierce K.A."/>
            <person name="Xavier R.J."/>
            <person name="Alm E.J."/>
        </authorList>
    </citation>
    <scope>NUCLEOTIDE SEQUENCE [LARGE SCALE GENOMIC DNA]</scope>
    <source>
        <strain evidence="3 8">BIOML-A4</strain>
    </source>
</reference>
<dbReference type="Proteomes" id="UP000439678">
    <property type="component" value="Unassembled WGS sequence"/>
</dbReference>
<dbReference type="RefSeq" id="WP_060971937.1">
    <property type="nucleotide sequence ID" value="NZ_CABIZY010000001.1"/>
</dbReference>
<gene>
    <name evidence="4" type="ORF">CKU37_10400</name>
    <name evidence="5" type="ORF">D8867_09435</name>
    <name evidence="3" type="ORF">GMC65_07865</name>
</gene>
<evidence type="ECO:0000313" key="6">
    <source>
        <dbReference type="Proteomes" id="UP000248776"/>
    </source>
</evidence>